<feature type="transmembrane region" description="Helical" evidence="1">
    <location>
        <begin position="760"/>
        <end position="784"/>
    </location>
</feature>
<evidence type="ECO:0000313" key="4">
    <source>
        <dbReference type="Proteomes" id="UP000295244"/>
    </source>
</evidence>
<evidence type="ECO:0000256" key="1">
    <source>
        <dbReference type="SAM" id="Phobius"/>
    </source>
</evidence>
<dbReference type="SUPFAM" id="SSF53448">
    <property type="entry name" value="Nucleotide-diphospho-sugar transferases"/>
    <property type="match status" value="1"/>
</dbReference>
<dbReference type="PANTHER" id="PTHR43685">
    <property type="entry name" value="GLYCOSYLTRANSFERASE"/>
    <property type="match status" value="1"/>
</dbReference>
<proteinExistence type="predicted"/>
<dbReference type="GO" id="GO:0016740">
    <property type="term" value="F:transferase activity"/>
    <property type="evidence" value="ECO:0007669"/>
    <property type="project" value="UniProtKB-KW"/>
</dbReference>
<sequence length="803" mass="88556">MRGVTYGTFAPGELGLFPAPERVERDFATMAAAGVNAVRVYTVPDTRLLNLAEQQGLKLLVGVWWEDPLYTARPTRELLRETAAAARETVRRTVRELAGHPAVLGFILGNEIPGSIVRWHGRKRVEEALRGLYETGKEAAPEALFSYANYPTTGYLDTSCFDFECYNIFLEEEGAFRRYLTQLQVSAGGRPLVLTELGLDSRLHGEERQAEVLDWQLRAAREAGLAGTCVFSWTDDWWVKERRVEGWSFGITREDREPKPAFEVVANHYRSGLPDLREEWPRASVVVCAYNAEATLGECLESLKRLEYPDYEVLVVDDGSEDGTAGIAREYPVRLIQGGRLGLSGARNLGLQNATGEIVAYIDADARADPDWLTYLVLALEAPDAAGAGGPNLPPPEDPPVAQCIARAPGGPVHVLIDNERAEHVPGCNMAYRRDRLSEIGGFDPIYRAAGDDVDVCWKLLDLGYTIRFHPAALVWHHSRGRVRDFWRQQVGYGRAEALVARNHPDKFNGLGRAIWRGVIYGPASIVPGRTFVYTGRFGEAPFQRLYQERSGIGGSHFLYVLLALVLLAALDPHLWPLPVFAAGALLAGCLVHGWRVAGREGIEPAWKWGSLIGWLYLLQPVAREVGRLRSWKLAYPPVSALAGRFPPLRPAGGGMFVAEGVGEAERTAFLEEVCNRLRAQRLKARSAPAWGMEDLLCDSFLFWRVLIVSCLYGEAAYLRSKWRPRTKPLLAAALVVLLVGAWPPNPVAGVAALRDGTFIWSPVAAAAVAAVVAAAFLVEGWVFRRRVRRALSLGADEKPGGP</sequence>
<protein>
    <submittedName>
        <fullName evidence="3">Glycosyltransferase</fullName>
    </submittedName>
</protein>
<dbReference type="Gene3D" id="3.90.550.10">
    <property type="entry name" value="Spore Coat Polysaccharide Biosynthesis Protein SpsA, Chain A"/>
    <property type="match status" value="1"/>
</dbReference>
<dbReference type="OrthoDB" id="9811884at2"/>
<dbReference type="PANTHER" id="PTHR43685:SF2">
    <property type="entry name" value="GLYCOSYLTRANSFERASE 2-LIKE DOMAIN-CONTAINING PROTEIN"/>
    <property type="match status" value="1"/>
</dbReference>
<dbReference type="InterPro" id="IPR001173">
    <property type="entry name" value="Glyco_trans_2-like"/>
</dbReference>
<dbReference type="SUPFAM" id="SSF51445">
    <property type="entry name" value="(Trans)glycosidases"/>
    <property type="match status" value="1"/>
</dbReference>
<dbReference type="InterPro" id="IPR029044">
    <property type="entry name" value="Nucleotide-diphossugar_trans"/>
</dbReference>
<feature type="transmembrane region" description="Helical" evidence="1">
    <location>
        <begin position="731"/>
        <end position="754"/>
    </location>
</feature>
<name>A0A4R1BSW7_9ACTN</name>
<comment type="caution">
    <text evidence="3">The sequence shown here is derived from an EMBL/GenBank/DDBJ whole genome shotgun (WGS) entry which is preliminary data.</text>
</comment>
<keyword evidence="3" id="KW-0808">Transferase</keyword>
<keyword evidence="4" id="KW-1185">Reference proteome</keyword>
<dbReference type="Gene3D" id="3.20.20.80">
    <property type="entry name" value="Glycosidases"/>
    <property type="match status" value="1"/>
</dbReference>
<organism evidence="3 4">
    <name type="scientific">Rubrobacter taiwanensis</name>
    <dbReference type="NCBI Taxonomy" id="185139"/>
    <lineage>
        <taxon>Bacteria</taxon>
        <taxon>Bacillati</taxon>
        <taxon>Actinomycetota</taxon>
        <taxon>Rubrobacteria</taxon>
        <taxon>Rubrobacterales</taxon>
        <taxon>Rubrobacteraceae</taxon>
        <taxon>Rubrobacter</taxon>
    </lineage>
</organism>
<feature type="transmembrane region" description="Helical" evidence="1">
    <location>
        <begin position="576"/>
        <end position="594"/>
    </location>
</feature>
<keyword evidence="1" id="KW-1133">Transmembrane helix</keyword>
<gene>
    <name evidence="3" type="ORF">E0L93_00715</name>
</gene>
<reference evidence="3 4" key="1">
    <citation type="submission" date="2019-03" db="EMBL/GenBank/DDBJ databases">
        <title>Whole genome sequence of a novel Rubrobacter taiwanensis strain, isolated from Yellowstone National Park.</title>
        <authorList>
            <person name="Freed S."/>
            <person name="Ramaley R.F."/>
            <person name="Kyndt J.A."/>
        </authorList>
    </citation>
    <scope>NUCLEOTIDE SEQUENCE [LARGE SCALE GENOMIC DNA]</scope>
    <source>
        <strain evidence="3 4">Yellowstone</strain>
    </source>
</reference>
<evidence type="ECO:0000259" key="2">
    <source>
        <dbReference type="Pfam" id="PF00535"/>
    </source>
</evidence>
<evidence type="ECO:0000313" key="3">
    <source>
        <dbReference type="EMBL" id="TCJ20781.1"/>
    </source>
</evidence>
<dbReference type="Proteomes" id="UP000295244">
    <property type="component" value="Unassembled WGS sequence"/>
</dbReference>
<dbReference type="AlphaFoldDB" id="A0A4R1BSW7"/>
<accession>A0A4R1BSW7</accession>
<keyword evidence="1" id="KW-0812">Transmembrane</keyword>
<dbReference type="InterPro" id="IPR050834">
    <property type="entry name" value="Glycosyltransf_2"/>
</dbReference>
<dbReference type="EMBL" id="SKBU01000001">
    <property type="protein sequence ID" value="TCJ20781.1"/>
    <property type="molecule type" value="Genomic_DNA"/>
</dbReference>
<dbReference type="Pfam" id="PF00535">
    <property type="entry name" value="Glycos_transf_2"/>
    <property type="match status" value="1"/>
</dbReference>
<dbReference type="InterPro" id="IPR017853">
    <property type="entry name" value="GH"/>
</dbReference>
<feature type="transmembrane region" description="Helical" evidence="1">
    <location>
        <begin position="552"/>
        <end position="570"/>
    </location>
</feature>
<keyword evidence="1" id="KW-0472">Membrane</keyword>
<feature type="domain" description="Glycosyltransferase 2-like" evidence="2">
    <location>
        <begin position="284"/>
        <end position="435"/>
    </location>
</feature>
<dbReference type="GO" id="GO:0044010">
    <property type="term" value="P:single-species biofilm formation"/>
    <property type="evidence" value="ECO:0007669"/>
    <property type="project" value="TreeGrafter"/>
</dbReference>